<evidence type="ECO:0000313" key="1">
    <source>
        <dbReference type="EMBL" id="MDQ0319420.1"/>
    </source>
</evidence>
<dbReference type="Gene3D" id="3.90.70.10">
    <property type="entry name" value="Cysteine proteinases"/>
    <property type="match status" value="1"/>
</dbReference>
<dbReference type="InterPro" id="IPR029058">
    <property type="entry name" value="AB_hydrolase_fold"/>
</dbReference>
<dbReference type="Proteomes" id="UP001230207">
    <property type="component" value="Unassembled WGS sequence"/>
</dbReference>
<dbReference type="RefSeq" id="WP_307228309.1">
    <property type="nucleotide sequence ID" value="NZ_JAUSVF010000001.1"/>
</dbReference>
<keyword evidence="2" id="KW-1185">Reference proteome</keyword>
<dbReference type="SUPFAM" id="SSF54001">
    <property type="entry name" value="Cysteine proteinases"/>
    <property type="match status" value="1"/>
</dbReference>
<proteinExistence type="predicted"/>
<gene>
    <name evidence="1" type="ORF">QO002_001558</name>
</gene>
<dbReference type="EMBL" id="JAUSVF010000001">
    <property type="protein sequence ID" value="MDQ0319420.1"/>
    <property type="molecule type" value="Genomic_DNA"/>
</dbReference>
<comment type="caution">
    <text evidence="1">The sequence shown here is derived from an EMBL/GenBank/DDBJ whole genome shotgun (WGS) entry which is preliminary data.</text>
</comment>
<organism evidence="1 2">
    <name type="scientific">Pararhizobium capsulatum DSM 1112</name>
    <dbReference type="NCBI Taxonomy" id="1121113"/>
    <lineage>
        <taxon>Bacteria</taxon>
        <taxon>Pseudomonadati</taxon>
        <taxon>Pseudomonadota</taxon>
        <taxon>Alphaproteobacteria</taxon>
        <taxon>Hyphomicrobiales</taxon>
        <taxon>Rhizobiaceae</taxon>
        <taxon>Rhizobium/Agrobacterium group</taxon>
        <taxon>Pararhizobium</taxon>
    </lineage>
</organism>
<dbReference type="InterPro" id="IPR038765">
    <property type="entry name" value="Papain-like_cys_pep_sf"/>
</dbReference>
<evidence type="ECO:0008006" key="3">
    <source>
        <dbReference type="Google" id="ProtNLM"/>
    </source>
</evidence>
<name>A0ABU0BME2_9HYPH</name>
<reference evidence="1 2" key="1">
    <citation type="submission" date="2023-07" db="EMBL/GenBank/DDBJ databases">
        <title>Genomic Encyclopedia of Type Strains, Phase IV (KMG-IV): sequencing the most valuable type-strain genomes for metagenomic binning, comparative biology and taxonomic classification.</title>
        <authorList>
            <person name="Goeker M."/>
        </authorList>
    </citation>
    <scope>NUCLEOTIDE SEQUENCE [LARGE SCALE GENOMIC DNA]</scope>
    <source>
        <strain evidence="1 2">DSM 1112</strain>
    </source>
</reference>
<dbReference type="SUPFAM" id="SSF53474">
    <property type="entry name" value="alpha/beta-Hydrolases"/>
    <property type="match status" value="1"/>
</dbReference>
<protein>
    <recommendedName>
        <fullName evidence="3">Peptidase C1A papain C-terminal domain-containing protein</fullName>
    </recommendedName>
</protein>
<sequence>MQRCKRWARYVSAQIHANWKTLKGKKIEPGGAPLGGHAFVIVGYDADGFWILNSWGERWGDNGVAHWSYADWAATVMDGWVLQLGVRAPAAFSAIPGSSPSSRSGLFGIGDPNRADILGHFINIDDGQLIETGKYASPRQEEMLETVKRLANPSSNGGAGYPHLVIYAHGGLNSRVAEARRIAAWKRADIFGRNQLYNFHLMWASDFFGEAFGKMSETNAGLAGSGFTDWMFETGLGKWAGNRAWRNMKGDAAAAFKEEETKTTTNDYDGGYRGLAPLLKGLDAAAVRPKIHLVGHSAGSIMLGRLISAFKRFGLKNIDIESIHLMAPACTVNFFNEHYKPLLSGKGPVKLKDKMYLYMMTDELEQKDTVEAGIPFTPRYSHSLLYLVSRAFEEMPETPLAGMEIYHSPMPDPEDFKKLKIDLSSGKSSATTQSTSHGGFDNDAATLTTIMARIRGTAPPKPPMQNELTGY</sequence>
<accession>A0ABU0BME2</accession>
<evidence type="ECO:0000313" key="2">
    <source>
        <dbReference type="Proteomes" id="UP001230207"/>
    </source>
</evidence>